<evidence type="ECO:0008006" key="3">
    <source>
        <dbReference type="Google" id="ProtNLM"/>
    </source>
</evidence>
<reference evidence="1 2" key="1">
    <citation type="journal article" date="2016" name="Sci. Rep.">
        <title>Metabolic traits of an uncultured archaeal lineage -MSBL1- from brine pools of the Red Sea.</title>
        <authorList>
            <person name="Mwirichia R."/>
            <person name="Alam I."/>
            <person name="Rashid M."/>
            <person name="Vinu M."/>
            <person name="Ba-Alawi W."/>
            <person name="Anthony Kamau A."/>
            <person name="Kamanda Ngugi D."/>
            <person name="Goker M."/>
            <person name="Klenk H.P."/>
            <person name="Bajic V."/>
            <person name="Stingl U."/>
        </authorList>
    </citation>
    <scope>NUCLEOTIDE SEQUENCE [LARGE SCALE GENOMIC DNA]</scope>
    <source>
        <strain evidence="1">SCGC-AAA259A05</strain>
    </source>
</reference>
<sequence length="179" mass="19561">MPEGDYDPIRVNREDITLYGSGEKTVIKAKTKPAVELLLSSRVRISNIKLETKENNPGILFGREISIGTVLDNLIINSGGDGIYKPSEAISGRGSILNCQIDADECGILAESGSGAFNYLAENKGKANRDFIRWGVNNSCLLQNESNVSNLWLTKESHNNLCINPDIQTNDQSGENTVF</sequence>
<dbReference type="EMBL" id="LHXJ01000036">
    <property type="protein sequence ID" value="KXA90829.1"/>
    <property type="molecule type" value="Genomic_DNA"/>
</dbReference>
<keyword evidence="2" id="KW-1185">Reference proteome</keyword>
<dbReference type="Proteomes" id="UP000070163">
    <property type="component" value="Unassembled WGS sequence"/>
</dbReference>
<dbReference type="SUPFAM" id="SSF51126">
    <property type="entry name" value="Pectin lyase-like"/>
    <property type="match status" value="1"/>
</dbReference>
<comment type="caution">
    <text evidence="1">The sequence shown here is derived from an EMBL/GenBank/DDBJ whole genome shotgun (WGS) entry which is preliminary data.</text>
</comment>
<evidence type="ECO:0000313" key="1">
    <source>
        <dbReference type="EMBL" id="KXA90829.1"/>
    </source>
</evidence>
<gene>
    <name evidence="1" type="ORF">AKJ57_03525</name>
</gene>
<evidence type="ECO:0000313" key="2">
    <source>
        <dbReference type="Proteomes" id="UP000070163"/>
    </source>
</evidence>
<accession>A0A133U9I4</accession>
<proteinExistence type="predicted"/>
<name>A0A133U9I4_9EURY</name>
<organism evidence="1 2">
    <name type="scientific">candidate division MSBL1 archaeon SCGC-AAA259A05</name>
    <dbReference type="NCBI Taxonomy" id="1698259"/>
    <lineage>
        <taxon>Archaea</taxon>
        <taxon>Methanobacteriati</taxon>
        <taxon>Methanobacteriota</taxon>
        <taxon>candidate division MSBL1</taxon>
    </lineage>
</organism>
<protein>
    <recommendedName>
        <fullName evidence="3">Right handed beta helix domain-containing protein</fullName>
    </recommendedName>
</protein>
<dbReference type="InterPro" id="IPR011050">
    <property type="entry name" value="Pectin_lyase_fold/virulence"/>
</dbReference>
<dbReference type="AlphaFoldDB" id="A0A133U9I4"/>